<organism evidence="13 14">
    <name type="scientific">Kordiimonas pumila</name>
    <dbReference type="NCBI Taxonomy" id="2161677"/>
    <lineage>
        <taxon>Bacteria</taxon>
        <taxon>Pseudomonadati</taxon>
        <taxon>Pseudomonadota</taxon>
        <taxon>Alphaproteobacteria</taxon>
        <taxon>Kordiimonadales</taxon>
        <taxon>Kordiimonadaceae</taxon>
        <taxon>Kordiimonas</taxon>
    </lineage>
</organism>
<dbReference type="NCBIfam" id="NF003678">
    <property type="entry name" value="PRK05305.1-2"/>
    <property type="match status" value="1"/>
</dbReference>
<evidence type="ECO:0000256" key="5">
    <source>
        <dbReference type="ARBA" id="ARBA00023136"/>
    </source>
</evidence>
<accession>A0ABV7D1M4</accession>
<dbReference type="PANTHER" id="PTHR35809:SF1">
    <property type="entry name" value="ARCHAETIDYLSERINE DECARBOXYLASE PROENZYME-RELATED"/>
    <property type="match status" value="1"/>
</dbReference>
<evidence type="ECO:0000256" key="9">
    <source>
        <dbReference type="ARBA" id="ARBA00023264"/>
    </source>
</evidence>
<evidence type="ECO:0000313" key="14">
    <source>
        <dbReference type="Proteomes" id="UP001595444"/>
    </source>
</evidence>
<evidence type="ECO:0000256" key="2">
    <source>
        <dbReference type="ARBA" id="ARBA00022516"/>
    </source>
</evidence>
<keyword evidence="14" id="KW-1185">Reference proteome</keyword>
<dbReference type="GO" id="GO:0004609">
    <property type="term" value="F:phosphatidylserine decarboxylase activity"/>
    <property type="evidence" value="ECO:0007669"/>
    <property type="project" value="UniProtKB-EC"/>
</dbReference>
<feature type="chain" id="PRO_5044914167" description="Phosphatidylserine decarboxylase alpha chain" evidence="11">
    <location>
        <begin position="188"/>
        <end position="217"/>
    </location>
</feature>
<gene>
    <name evidence="11" type="primary">psd</name>
    <name evidence="13" type="ORF">ACFOKA_03205</name>
</gene>
<feature type="modified residue" description="Pyruvic acid (Ser); by autocatalysis" evidence="11">
    <location>
        <position position="188"/>
    </location>
</feature>
<feature type="site" description="Cleavage (non-hydrolytic); by autocatalysis" evidence="11">
    <location>
        <begin position="187"/>
        <end position="188"/>
    </location>
</feature>
<dbReference type="Proteomes" id="UP001595444">
    <property type="component" value="Unassembled WGS sequence"/>
</dbReference>
<keyword evidence="12" id="KW-0812">Transmembrane</keyword>
<keyword evidence="5 11" id="KW-0472">Membrane</keyword>
<keyword evidence="4 11" id="KW-0443">Lipid metabolism</keyword>
<dbReference type="EMBL" id="JBHRSL010000002">
    <property type="protein sequence ID" value="MFC3050908.1"/>
    <property type="molecule type" value="Genomic_DNA"/>
</dbReference>
<keyword evidence="3 11" id="KW-0210">Decarboxylase</keyword>
<evidence type="ECO:0000256" key="8">
    <source>
        <dbReference type="ARBA" id="ARBA00023239"/>
    </source>
</evidence>
<comment type="PTM">
    <text evidence="11">Is synthesized initially as an inactive proenzyme. Formation of the active enzyme involves a self-maturation process in which the active site pyruvoyl group is generated from an internal serine residue via an autocatalytic post-translational modification. Two non-identical subunits are generated from the proenzyme in this reaction, and the pyruvate is formed at the N-terminus of the alpha chain, which is derived from the carboxyl end of the proenzyme. The post-translation cleavage follows an unusual pathway, termed non-hydrolytic serinolysis, in which the side chain hydroxyl group of the serine supplies its oxygen atom to form the C-terminus of the beta chain, while the remainder of the serine residue undergoes an oxidative deamination to produce ammonia and the pyruvoyl prosthetic group on the alpha chain.</text>
</comment>
<feature type="active site" description="Schiff-base intermediate with substrate; via pyruvic acid" evidence="11">
    <location>
        <position position="188"/>
    </location>
</feature>
<name>A0ABV7D1M4_9PROT</name>
<comment type="similarity">
    <text evidence="11">Belongs to the phosphatidylserine decarboxylase family. PSD-A subfamily.</text>
</comment>
<feature type="chain" id="PRO_5044914168" description="Phosphatidylserine decarboxylase beta chain" evidence="11">
    <location>
        <begin position="1"/>
        <end position="187"/>
    </location>
</feature>
<evidence type="ECO:0000256" key="4">
    <source>
        <dbReference type="ARBA" id="ARBA00023098"/>
    </source>
</evidence>
<keyword evidence="8 11" id="KW-0456">Lyase</keyword>
<dbReference type="RefSeq" id="WP_194212383.1">
    <property type="nucleotide sequence ID" value="NZ_CP061205.1"/>
</dbReference>
<comment type="subunit">
    <text evidence="11">Heterodimer of a large membrane-associated beta subunit and a small pyruvoyl-containing alpha subunit.</text>
</comment>
<comment type="subcellular location">
    <subcellularLocation>
        <location evidence="11">Cell membrane</location>
        <topology evidence="11">Peripheral membrane protein</topology>
    </subcellularLocation>
</comment>
<comment type="pathway">
    <text evidence="11">Phospholipid metabolism; phosphatidylethanolamine biosynthesis; phosphatidylethanolamine from CDP-diacylglycerol: step 2/2.</text>
</comment>
<evidence type="ECO:0000256" key="10">
    <source>
        <dbReference type="ARBA" id="ARBA00023317"/>
    </source>
</evidence>
<feature type="transmembrane region" description="Helical" evidence="12">
    <location>
        <begin position="17"/>
        <end position="50"/>
    </location>
</feature>
<comment type="catalytic activity">
    <reaction evidence="11">
        <text>a 1,2-diacyl-sn-glycero-3-phospho-L-serine + H(+) = a 1,2-diacyl-sn-glycero-3-phosphoethanolamine + CO2</text>
        <dbReference type="Rhea" id="RHEA:20828"/>
        <dbReference type="ChEBI" id="CHEBI:15378"/>
        <dbReference type="ChEBI" id="CHEBI:16526"/>
        <dbReference type="ChEBI" id="CHEBI:57262"/>
        <dbReference type="ChEBI" id="CHEBI:64612"/>
        <dbReference type="EC" id="4.1.1.65"/>
    </reaction>
</comment>
<evidence type="ECO:0000256" key="6">
    <source>
        <dbReference type="ARBA" id="ARBA00023145"/>
    </source>
</evidence>
<dbReference type="InterPro" id="IPR003817">
    <property type="entry name" value="PS_Dcarbxylase"/>
</dbReference>
<keyword evidence="10 11" id="KW-0670">Pyruvate</keyword>
<proteinExistence type="inferred from homology"/>
<dbReference type="HAMAP" id="MF_00664">
    <property type="entry name" value="PS_decarb_PSD_A"/>
    <property type="match status" value="1"/>
</dbReference>
<evidence type="ECO:0000256" key="12">
    <source>
        <dbReference type="SAM" id="Phobius"/>
    </source>
</evidence>
<comment type="caution">
    <text evidence="13">The sequence shown here is derived from an EMBL/GenBank/DDBJ whole genome shotgun (WGS) entry which is preliminary data.</text>
</comment>
<evidence type="ECO:0000256" key="11">
    <source>
        <dbReference type="HAMAP-Rule" id="MF_00664"/>
    </source>
</evidence>
<keyword evidence="12" id="KW-1133">Transmembrane helix</keyword>
<dbReference type="PANTHER" id="PTHR35809">
    <property type="entry name" value="ARCHAETIDYLSERINE DECARBOXYLASE PROENZYME-RELATED"/>
    <property type="match status" value="1"/>
</dbReference>
<keyword evidence="6 11" id="KW-0865">Zymogen</keyword>
<dbReference type="EC" id="4.1.1.65" evidence="11"/>
<evidence type="ECO:0000256" key="1">
    <source>
        <dbReference type="ARBA" id="ARBA00022475"/>
    </source>
</evidence>
<comment type="cofactor">
    <cofactor evidence="11">
        <name>pyruvate</name>
        <dbReference type="ChEBI" id="CHEBI:15361"/>
    </cofactor>
    <text evidence="11">Binds 1 pyruvoyl group covalently per subunit.</text>
</comment>
<evidence type="ECO:0000256" key="3">
    <source>
        <dbReference type="ARBA" id="ARBA00022793"/>
    </source>
</evidence>
<keyword evidence="2 11" id="KW-0444">Lipid biosynthesis</keyword>
<reference evidence="14" key="1">
    <citation type="journal article" date="2019" name="Int. J. Syst. Evol. Microbiol.">
        <title>The Global Catalogue of Microorganisms (GCM) 10K type strain sequencing project: providing services to taxonomists for standard genome sequencing and annotation.</title>
        <authorList>
            <consortium name="The Broad Institute Genomics Platform"/>
            <consortium name="The Broad Institute Genome Sequencing Center for Infectious Disease"/>
            <person name="Wu L."/>
            <person name="Ma J."/>
        </authorList>
    </citation>
    <scope>NUCLEOTIDE SEQUENCE [LARGE SCALE GENOMIC DNA]</scope>
    <source>
        <strain evidence="14">KCTC 62164</strain>
    </source>
</reference>
<keyword evidence="7 11" id="KW-0594">Phospholipid biosynthesis</keyword>
<keyword evidence="9 11" id="KW-1208">Phospholipid metabolism</keyword>
<dbReference type="InterPro" id="IPR033175">
    <property type="entry name" value="PSD-A"/>
</dbReference>
<protein>
    <recommendedName>
        <fullName evidence="11">Phosphatidylserine decarboxylase proenzyme</fullName>
        <ecNumber evidence="11">4.1.1.65</ecNumber>
    </recommendedName>
    <component>
        <recommendedName>
            <fullName evidence="11">Phosphatidylserine decarboxylase alpha chain</fullName>
        </recommendedName>
    </component>
    <component>
        <recommendedName>
            <fullName evidence="11">Phosphatidylserine decarboxylase beta chain</fullName>
        </recommendedName>
    </component>
</protein>
<sequence>MKATDAVLTPIHKEGHIFVAIFFVISMVLFFVWEPLGWVGLLLSAWCLYFFRDPERFIPDDEAVLVSPADGTVCAIVQAIPPAELDMGNAPRTRISIFLSVFNVHVNRLPAAGVITKTAYVPGKYLNAAATEASEENERQLIRMTTVDGNDIAFAQVAGLVARRILCDLETGQAVERGARFGLIRFGSRTDIYLDDKQVAAVKVGQTMIGGETIIAR</sequence>
<comment type="function">
    <text evidence="11">Catalyzes the formation of phosphatidylethanolamine (PtdEtn) from phosphatidylserine (PtdSer).</text>
</comment>
<keyword evidence="1 11" id="KW-1003">Cell membrane</keyword>
<dbReference type="Pfam" id="PF02666">
    <property type="entry name" value="PS_Dcarbxylase"/>
    <property type="match status" value="1"/>
</dbReference>
<evidence type="ECO:0000313" key="13">
    <source>
        <dbReference type="EMBL" id="MFC3050908.1"/>
    </source>
</evidence>
<dbReference type="NCBIfam" id="NF003679">
    <property type="entry name" value="PRK05305.1-3"/>
    <property type="match status" value="1"/>
</dbReference>
<evidence type="ECO:0000256" key="7">
    <source>
        <dbReference type="ARBA" id="ARBA00023209"/>
    </source>
</evidence>